<reference evidence="1" key="2">
    <citation type="submission" date="2020-09" db="EMBL/GenBank/DDBJ databases">
        <authorList>
            <person name="Sun Q."/>
            <person name="Zhou Y."/>
        </authorList>
    </citation>
    <scope>NUCLEOTIDE SEQUENCE</scope>
    <source>
        <strain evidence="1">CGMCC 1.15454</strain>
    </source>
</reference>
<dbReference type="AlphaFoldDB" id="A0A9W5X4M9"/>
<dbReference type="Proteomes" id="UP000621492">
    <property type="component" value="Unassembled WGS sequence"/>
</dbReference>
<organism evidence="1 2">
    <name type="scientific">Lentibacillus populi</name>
    <dbReference type="NCBI Taxonomy" id="1827502"/>
    <lineage>
        <taxon>Bacteria</taxon>
        <taxon>Bacillati</taxon>
        <taxon>Bacillota</taxon>
        <taxon>Bacilli</taxon>
        <taxon>Bacillales</taxon>
        <taxon>Bacillaceae</taxon>
        <taxon>Lentibacillus</taxon>
    </lineage>
</organism>
<evidence type="ECO:0000313" key="2">
    <source>
        <dbReference type="Proteomes" id="UP000621492"/>
    </source>
</evidence>
<proteinExistence type="predicted"/>
<dbReference type="PROSITE" id="PS51257">
    <property type="entry name" value="PROKAR_LIPOPROTEIN"/>
    <property type="match status" value="1"/>
</dbReference>
<reference evidence="1" key="1">
    <citation type="journal article" date="2014" name="Int. J. Syst. Evol. Microbiol.">
        <title>Complete genome sequence of Corynebacterium casei LMG S-19264T (=DSM 44701T), isolated from a smear-ripened cheese.</title>
        <authorList>
            <consortium name="US DOE Joint Genome Institute (JGI-PGF)"/>
            <person name="Walter F."/>
            <person name="Albersmeier A."/>
            <person name="Kalinowski J."/>
            <person name="Ruckert C."/>
        </authorList>
    </citation>
    <scope>NUCLEOTIDE SEQUENCE</scope>
    <source>
        <strain evidence="1">CGMCC 1.15454</strain>
    </source>
</reference>
<name>A0A9W5X4M9_9BACI</name>
<keyword evidence="2" id="KW-1185">Reference proteome</keyword>
<comment type="caution">
    <text evidence="1">The sequence shown here is derived from an EMBL/GenBank/DDBJ whole genome shotgun (WGS) entry which is preliminary data.</text>
</comment>
<protein>
    <submittedName>
        <fullName evidence="1">Uncharacterized protein</fullName>
    </submittedName>
</protein>
<accession>A0A9W5X4M9</accession>
<sequence>MKNIIAKDSLNWNIFLVYACQWGERNSILKQNCSPLLSRRLCYPVIKTLRKEEV</sequence>
<gene>
    <name evidence="1" type="ORF">GCM10011409_13050</name>
</gene>
<dbReference type="EMBL" id="BMJD01000007">
    <property type="protein sequence ID" value="GGB36993.1"/>
    <property type="molecule type" value="Genomic_DNA"/>
</dbReference>
<evidence type="ECO:0000313" key="1">
    <source>
        <dbReference type="EMBL" id="GGB36993.1"/>
    </source>
</evidence>